<keyword evidence="5 8" id="KW-0472">Membrane</keyword>
<proteinExistence type="inferred from homology"/>
<accession>A0A195AUL0</accession>
<feature type="region of interest" description="Disordered" evidence="7">
    <location>
        <begin position="1"/>
        <end position="38"/>
    </location>
</feature>
<comment type="similarity">
    <text evidence="2">Belongs to the TMEM161 family.</text>
</comment>
<feature type="transmembrane region" description="Helical" evidence="8">
    <location>
        <begin position="377"/>
        <end position="397"/>
    </location>
</feature>
<dbReference type="PANTHER" id="PTHR13624:SF6">
    <property type="entry name" value="EMEI"/>
    <property type="match status" value="1"/>
</dbReference>
<dbReference type="GO" id="GO:0016020">
    <property type="term" value="C:membrane"/>
    <property type="evidence" value="ECO:0007669"/>
    <property type="project" value="UniProtKB-SubCell"/>
</dbReference>
<dbReference type="AlphaFoldDB" id="A0A195AUL0"/>
<name>A0A195AUL0_9HYME</name>
<gene>
    <name evidence="9" type="ORF">ALC53_13768</name>
</gene>
<dbReference type="InterPro" id="IPR019395">
    <property type="entry name" value="Transmembrane_161A/B"/>
</dbReference>
<keyword evidence="3 8" id="KW-0812">Transmembrane</keyword>
<sequence>MREKAGMRECTKEARSVEGKRLTKERERKRGRELKREVEEKTERSALLGAQLVITLVMVSIIQKLSPHFSFARWILCSTGLTRYLYPTDQQLRALAGVPKEKPKRGKHNENGKVGDVFHVPRNLDIKLESAKITILDVVNLKYYTEYQWLLDFSVYAIIVYILTEVYNYLYPIKDEINLSILWCVVKICKTSYFLRDENHVTLLPYVIYSKVLLSLWIQYFKGEESVGERSTCIVTGFAYLLIAMMVLIIDENKLEIGLEKAYTSFNHSASRFLDTQGLSSTGPASKIVLKFFLAIWCGLLGSLFTFPGLRASKMHWDTLRYYKDNKLLVLIANISYASPLLLVSLWITPISRDYLTVRIFSGMTAPLMTVARFESLRLTIIVVVSLLKIVLMPIYLQSYLNLAIQRLEIQKKEAGRITNVDLQKKIAAVYYYLCVVALQFVVPIIICLFFTFLYKTLGGFTWEGILKGTLEEECPADELPKSLSPTVNIDNTDKTVIQTAEEVQLALGSLKQIFTTDVYRGVLGLATWWSCFALLSTSAMGMFYQSYFSNM</sequence>
<evidence type="ECO:0000256" key="2">
    <source>
        <dbReference type="ARBA" id="ARBA00009706"/>
    </source>
</evidence>
<dbReference type="PANTHER" id="PTHR13624">
    <property type="entry name" value="RE42071P"/>
    <property type="match status" value="1"/>
</dbReference>
<dbReference type="EMBL" id="KQ976738">
    <property type="protein sequence ID" value="KYM75705.1"/>
    <property type="molecule type" value="Genomic_DNA"/>
</dbReference>
<feature type="transmembrane region" description="Helical" evidence="8">
    <location>
        <begin position="288"/>
        <end position="307"/>
    </location>
</feature>
<evidence type="ECO:0000256" key="3">
    <source>
        <dbReference type="ARBA" id="ARBA00022692"/>
    </source>
</evidence>
<evidence type="ECO:0000256" key="5">
    <source>
        <dbReference type="ARBA" id="ARBA00023136"/>
    </source>
</evidence>
<evidence type="ECO:0000256" key="6">
    <source>
        <dbReference type="ARBA" id="ARBA00023180"/>
    </source>
</evidence>
<keyword evidence="6" id="KW-0325">Glycoprotein</keyword>
<organism evidence="9 10">
    <name type="scientific">Atta colombica</name>
    <dbReference type="NCBI Taxonomy" id="520822"/>
    <lineage>
        <taxon>Eukaryota</taxon>
        <taxon>Metazoa</taxon>
        <taxon>Ecdysozoa</taxon>
        <taxon>Arthropoda</taxon>
        <taxon>Hexapoda</taxon>
        <taxon>Insecta</taxon>
        <taxon>Pterygota</taxon>
        <taxon>Neoptera</taxon>
        <taxon>Endopterygota</taxon>
        <taxon>Hymenoptera</taxon>
        <taxon>Apocrita</taxon>
        <taxon>Aculeata</taxon>
        <taxon>Formicoidea</taxon>
        <taxon>Formicidae</taxon>
        <taxon>Myrmicinae</taxon>
        <taxon>Atta</taxon>
    </lineage>
</organism>
<reference evidence="9 10" key="1">
    <citation type="submission" date="2015-09" db="EMBL/GenBank/DDBJ databases">
        <title>Atta colombica WGS genome.</title>
        <authorList>
            <person name="Nygaard S."/>
            <person name="Hu H."/>
            <person name="Boomsma J."/>
            <person name="Zhang G."/>
        </authorList>
    </citation>
    <scope>NUCLEOTIDE SEQUENCE [LARGE SCALE GENOMIC DNA]</scope>
    <source>
        <strain evidence="9">Treedump-2</strain>
        <tissue evidence="9">Whole body</tissue>
    </source>
</reference>
<protein>
    <recommendedName>
        <fullName evidence="11">Transmembrane protein 161B</fullName>
    </recommendedName>
</protein>
<comment type="subcellular location">
    <subcellularLocation>
        <location evidence="1">Membrane</location>
        <topology evidence="1">Multi-pass membrane protein</topology>
    </subcellularLocation>
</comment>
<dbReference type="Pfam" id="PF10268">
    <property type="entry name" value="Tmemb_161AB"/>
    <property type="match status" value="1"/>
</dbReference>
<feature type="transmembrane region" description="Helical" evidence="8">
    <location>
        <begin position="149"/>
        <end position="170"/>
    </location>
</feature>
<feature type="transmembrane region" description="Helical" evidence="8">
    <location>
        <begin position="203"/>
        <end position="221"/>
    </location>
</feature>
<evidence type="ECO:0000256" key="7">
    <source>
        <dbReference type="SAM" id="MobiDB-lite"/>
    </source>
</evidence>
<evidence type="ECO:0000313" key="10">
    <source>
        <dbReference type="Proteomes" id="UP000078540"/>
    </source>
</evidence>
<evidence type="ECO:0008006" key="11">
    <source>
        <dbReference type="Google" id="ProtNLM"/>
    </source>
</evidence>
<evidence type="ECO:0000313" key="9">
    <source>
        <dbReference type="EMBL" id="KYM75705.1"/>
    </source>
</evidence>
<keyword evidence="10" id="KW-1185">Reference proteome</keyword>
<evidence type="ECO:0000256" key="1">
    <source>
        <dbReference type="ARBA" id="ARBA00004141"/>
    </source>
</evidence>
<evidence type="ECO:0000256" key="8">
    <source>
        <dbReference type="SAM" id="Phobius"/>
    </source>
</evidence>
<evidence type="ECO:0000256" key="4">
    <source>
        <dbReference type="ARBA" id="ARBA00022989"/>
    </source>
</evidence>
<feature type="transmembrane region" description="Helical" evidence="8">
    <location>
        <begin position="430"/>
        <end position="455"/>
    </location>
</feature>
<dbReference type="Proteomes" id="UP000078540">
    <property type="component" value="Unassembled WGS sequence"/>
</dbReference>
<feature type="transmembrane region" description="Helical" evidence="8">
    <location>
        <begin position="233"/>
        <end position="250"/>
    </location>
</feature>
<keyword evidence="4 8" id="KW-1133">Transmembrane helix</keyword>
<feature type="transmembrane region" description="Helical" evidence="8">
    <location>
        <begin position="328"/>
        <end position="348"/>
    </location>
</feature>
<feature type="transmembrane region" description="Helical" evidence="8">
    <location>
        <begin position="527"/>
        <end position="545"/>
    </location>
</feature>